<gene>
    <name evidence="7" type="ORF">SEMRO_1466_G275030.1</name>
</gene>
<keyword evidence="3" id="KW-0240">DNA-directed RNA polymerase</keyword>
<evidence type="ECO:0000256" key="2">
    <source>
        <dbReference type="ARBA" id="ARBA00009430"/>
    </source>
</evidence>
<dbReference type="GO" id="GO:0006351">
    <property type="term" value="P:DNA-templated transcription"/>
    <property type="evidence" value="ECO:0007669"/>
    <property type="project" value="InterPro"/>
</dbReference>
<protein>
    <submittedName>
        <fullName evidence="7">Uncharacterized protein</fullName>
    </submittedName>
</protein>
<dbReference type="EMBL" id="CAICTM010001464">
    <property type="protein sequence ID" value="CAB9523871.1"/>
    <property type="molecule type" value="Genomic_DNA"/>
</dbReference>
<evidence type="ECO:0000313" key="8">
    <source>
        <dbReference type="Proteomes" id="UP001153069"/>
    </source>
</evidence>
<dbReference type="AlphaFoldDB" id="A0A9N8HS19"/>
<dbReference type="InterPro" id="IPR009668">
    <property type="entry name" value="RNA_pol-assoc_fac_A49-like"/>
</dbReference>
<dbReference type="PANTHER" id="PTHR14440">
    <property type="entry name" value="DNA-DIRECTED RNA POLYMERASE I SUBUNIT RPA49"/>
    <property type="match status" value="1"/>
</dbReference>
<feature type="region of interest" description="Disordered" evidence="6">
    <location>
        <begin position="1"/>
        <end position="34"/>
    </location>
</feature>
<evidence type="ECO:0000256" key="3">
    <source>
        <dbReference type="ARBA" id="ARBA00022478"/>
    </source>
</evidence>
<name>A0A9N8HS19_9STRA</name>
<organism evidence="7 8">
    <name type="scientific">Seminavis robusta</name>
    <dbReference type="NCBI Taxonomy" id="568900"/>
    <lineage>
        <taxon>Eukaryota</taxon>
        <taxon>Sar</taxon>
        <taxon>Stramenopiles</taxon>
        <taxon>Ochrophyta</taxon>
        <taxon>Bacillariophyta</taxon>
        <taxon>Bacillariophyceae</taxon>
        <taxon>Bacillariophycidae</taxon>
        <taxon>Naviculales</taxon>
        <taxon>Naviculaceae</taxon>
        <taxon>Seminavis</taxon>
    </lineage>
</organism>
<evidence type="ECO:0000256" key="5">
    <source>
        <dbReference type="ARBA" id="ARBA00023242"/>
    </source>
</evidence>
<dbReference type="Pfam" id="PF06870">
    <property type="entry name" value="RNA_pol_I_A49"/>
    <property type="match status" value="1"/>
</dbReference>
<accession>A0A9N8HS19</accession>
<evidence type="ECO:0000256" key="1">
    <source>
        <dbReference type="ARBA" id="ARBA00004604"/>
    </source>
</evidence>
<keyword evidence="5" id="KW-0539">Nucleus</keyword>
<evidence type="ECO:0000256" key="6">
    <source>
        <dbReference type="SAM" id="MobiDB-lite"/>
    </source>
</evidence>
<dbReference type="GO" id="GO:0003677">
    <property type="term" value="F:DNA binding"/>
    <property type="evidence" value="ECO:0007669"/>
    <property type="project" value="InterPro"/>
</dbReference>
<reference evidence="7" key="1">
    <citation type="submission" date="2020-06" db="EMBL/GenBank/DDBJ databases">
        <authorList>
            <consortium name="Plant Systems Biology data submission"/>
        </authorList>
    </citation>
    <scope>NUCLEOTIDE SEQUENCE</scope>
    <source>
        <strain evidence="7">D6</strain>
    </source>
</reference>
<dbReference type="GO" id="GO:0000428">
    <property type="term" value="C:DNA-directed RNA polymerase complex"/>
    <property type="evidence" value="ECO:0007669"/>
    <property type="project" value="UniProtKB-KW"/>
</dbReference>
<dbReference type="Proteomes" id="UP001153069">
    <property type="component" value="Unassembled WGS sequence"/>
</dbReference>
<dbReference type="OrthoDB" id="532500at2759"/>
<evidence type="ECO:0000313" key="7">
    <source>
        <dbReference type="EMBL" id="CAB9523871.1"/>
    </source>
</evidence>
<proteinExistence type="inferred from homology"/>
<comment type="similarity">
    <text evidence="2">Belongs to the eukaryotic RPA49/POLR1E RNA polymerase subunit family.</text>
</comment>
<keyword evidence="8" id="KW-1185">Reference proteome</keyword>
<feature type="compositionally biased region" description="Low complexity" evidence="6">
    <location>
        <begin position="25"/>
        <end position="34"/>
    </location>
</feature>
<evidence type="ECO:0000256" key="4">
    <source>
        <dbReference type="ARBA" id="ARBA00023163"/>
    </source>
</evidence>
<dbReference type="GO" id="GO:0005730">
    <property type="term" value="C:nucleolus"/>
    <property type="evidence" value="ECO:0007669"/>
    <property type="project" value="UniProtKB-SubCell"/>
</dbReference>
<comment type="caution">
    <text evidence="7">The sequence shown here is derived from an EMBL/GenBank/DDBJ whole genome shotgun (WGS) entry which is preliminary data.</text>
</comment>
<comment type="subcellular location">
    <subcellularLocation>
        <location evidence="1">Nucleus</location>
        <location evidence="1">Nucleolus</location>
    </subcellularLocation>
</comment>
<feature type="compositionally biased region" description="Basic residues" evidence="6">
    <location>
        <begin position="1"/>
        <end position="24"/>
    </location>
</feature>
<sequence>MPSTSPKKRKATPSSSTKKKKAKSTKAAASATTSINATQSNATKTVTIHVNKPDATVDPILVSFPGGVPTESPPLLQWSQKDSKNPAGRTIRGQNNQGILYTASSNGIAFDERSTKLAVGVYDRHTGTLTIHQTASRGTVYSLQQHLLAYKESLQPEMTDDGQVYSTTQKLFDDFGSAKKQRVLKSQAANRVNVDTVIGSGIAQPTTQMSESNRKAVEHAKQNPDSSVPSVLSAIEIAHEKARKELLPPFDMTQADQPCAVFQFHQSVTPEAWATIGATINTCLQHNKKNFVQELTRGKPRMAPDGSGMMAVWPPEKRGWSQTILDTLQKAPISQARTEDANVAKTPASAKYELRCILLLHYMIRFYTQFHRSVPKGRRALAVEPINEGYSKWYGIPNVVAQPLLDQFATEQADARKFRNKTNLPGMVMSPTDNDKCLVHILLLYVRARGGAAMKLDDLVPLLEEFAIDQTKATQLLRTAGCTIVPQGRKIRVVLTAPVTFPKPKRMGGNKAKR</sequence>
<keyword evidence="4" id="KW-0804">Transcription</keyword>